<comment type="caution">
    <text evidence="7">The sequence shown here is derived from an EMBL/GenBank/DDBJ whole genome shotgun (WGS) entry which is preliminary data.</text>
</comment>
<organism evidence="7 8">
    <name type="scientific">Capsicum annuum</name>
    <name type="common">Capsicum pepper</name>
    <dbReference type="NCBI Taxonomy" id="4072"/>
    <lineage>
        <taxon>Eukaryota</taxon>
        <taxon>Viridiplantae</taxon>
        <taxon>Streptophyta</taxon>
        <taxon>Embryophyta</taxon>
        <taxon>Tracheophyta</taxon>
        <taxon>Spermatophyta</taxon>
        <taxon>Magnoliopsida</taxon>
        <taxon>eudicotyledons</taxon>
        <taxon>Gunneridae</taxon>
        <taxon>Pentapetalae</taxon>
        <taxon>asterids</taxon>
        <taxon>lamiids</taxon>
        <taxon>Solanales</taxon>
        <taxon>Solanaceae</taxon>
        <taxon>Solanoideae</taxon>
        <taxon>Capsiceae</taxon>
        <taxon>Capsicum</taxon>
    </lineage>
</organism>
<dbReference type="Pfam" id="PF05938">
    <property type="entry name" value="Self-incomp_S1"/>
    <property type="match status" value="1"/>
</dbReference>
<dbReference type="OMA" id="FFCDVQW"/>
<dbReference type="InterPro" id="IPR010264">
    <property type="entry name" value="Self-incomp_S1"/>
</dbReference>
<dbReference type="PROSITE" id="PS51257">
    <property type="entry name" value="PROKAR_LIPOPROTEIN"/>
    <property type="match status" value="1"/>
</dbReference>
<comment type="similarity">
    <text evidence="2 6">Belongs to the plant self-incompatibility (S1) protein family.</text>
</comment>
<evidence type="ECO:0000256" key="4">
    <source>
        <dbReference type="ARBA" id="ARBA00022525"/>
    </source>
</evidence>
<proteinExistence type="inferred from homology"/>
<reference evidence="7 8" key="2">
    <citation type="journal article" date="2017" name="Genome Biol.">
        <title>New reference genome sequences of hot pepper reveal the massive evolution of plant disease-resistance genes by retroduplication.</title>
        <authorList>
            <person name="Kim S."/>
            <person name="Park J."/>
            <person name="Yeom S.I."/>
            <person name="Kim Y.M."/>
            <person name="Seo E."/>
            <person name="Kim K.T."/>
            <person name="Kim M.S."/>
            <person name="Lee J.M."/>
            <person name="Cheong K."/>
            <person name="Shin H.S."/>
            <person name="Kim S.B."/>
            <person name="Han K."/>
            <person name="Lee J."/>
            <person name="Park M."/>
            <person name="Lee H.A."/>
            <person name="Lee H.Y."/>
            <person name="Lee Y."/>
            <person name="Oh S."/>
            <person name="Lee J.H."/>
            <person name="Choi E."/>
            <person name="Choi E."/>
            <person name="Lee S.E."/>
            <person name="Jeon J."/>
            <person name="Kim H."/>
            <person name="Choi G."/>
            <person name="Song H."/>
            <person name="Lee J."/>
            <person name="Lee S.C."/>
            <person name="Kwon J.K."/>
            <person name="Lee H.Y."/>
            <person name="Koo N."/>
            <person name="Hong Y."/>
            <person name="Kim R.W."/>
            <person name="Kang W.H."/>
            <person name="Huh J.H."/>
            <person name="Kang B.C."/>
            <person name="Yang T.J."/>
            <person name="Lee Y.H."/>
            <person name="Bennetzen J.L."/>
            <person name="Choi D."/>
        </authorList>
    </citation>
    <scope>NUCLEOTIDE SEQUENCE [LARGE SCALE GENOMIC DNA]</scope>
    <source>
        <strain evidence="8">cv. CM334</strain>
    </source>
</reference>
<gene>
    <name evidence="7" type="ORF">T459_28495</name>
</gene>
<comment type="subcellular location">
    <subcellularLocation>
        <location evidence="1 6">Secreted</location>
    </subcellularLocation>
</comment>
<evidence type="ECO:0000256" key="5">
    <source>
        <dbReference type="ARBA" id="ARBA00022729"/>
    </source>
</evidence>
<accession>A0A2G2YGX8</accession>
<evidence type="ECO:0000256" key="1">
    <source>
        <dbReference type="ARBA" id="ARBA00004613"/>
    </source>
</evidence>
<evidence type="ECO:0000313" key="8">
    <source>
        <dbReference type="Proteomes" id="UP000222542"/>
    </source>
</evidence>
<dbReference type="Gramene" id="PHT69008">
    <property type="protein sequence ID" value="PHT69008"/>
    <property type="gene ID" value="T459_28495"/>
</dbReference>
<protein>
    <recommendedName>
        <fullName evidence="6">S-protein homolog</fullName>
    </recommendedName>
</protein>
<keyword evidence="5" id="KW-0732">Signal</keyword>
<dbReference type="SUPFAM" id="SSF49503">
    <property type="entry name" value="Cupredoxins"/>
    <property type="match status" value="1"/>
</dbReference>
<dbReference type="GO" id="GO:0005576">
    <property type="term" value="C:extracellular region"/>
    <property type="evidence" value="ECO:0007669"/>
    <property type="project" value="UniProtKB-SubCell"/>
</dbReference>
<keyword evidence="8" id="KW-1185">Reference proteome</keyword>
<dbReference type="PANTHER" id="PTHR31232:SF18">
    <property type="entry name" value="S-PROTEIN HOMOLOG"/>
    <property type="match status" value="1"/>
</dbReference>
<keyword evidence="4 6" id="KW-0964">Secreted</keyword>
<reference evidence="7 8" key="1">
    <citation type="journal article" date="2014" name="Nat. Genet.">
        <title>Genome sequence of the hot pepper provides insights into the evolution of pungency in Capsicum species.</title>
        <authorList>
            <person name="Kim S."/>
            <person name="Park M."/>
            <person name="Yeom S.I."/>
            <person name="Kim Y.M."/>
            <person name="Lee J.M."/>
            <person name="Lee H.A."/>
            <person name="Seo E."/>
            <person name="Choi J."/>
            <person name="Cheong K."/>
            <person name="Kim K.T."/>
            <person name="Jung K."/>
            <person name="Lee G.W."/>
            <person name="Oh S.K."/>
            <person name="Bae C."/>
            <person name="Kim S.B."/>
            <person name="Lee H.Y."/>
            <person name="Kim S.Y."/>
            <person name="Kim M.S."/>
            <person name="Kang B.C."/>
            <person name="Jo Y.D."/>
            <person name="Yang H.B."/>
            <person name="Jeong H.J."/>
            <person name="Kang W.H."/>
            <person name="Kwon J.K."/>
            <person name="Shin C."/>
            <person name="Lim J.Y."/>
            <person name="Park J.H."/>
            <person name="Huh J.H."/>
            <person name="Kim J.S."/>
            <person name="Kim B.D."/>
            <person name="Cohen O."/>
            <person name="Paran I."/>
            <person name="Suh M.C."/>
            <person name="Lee S.B."/>
            <person name="Kim Y.K."/>
            <person name="Shin Y."/>
            <person name="Noh S.J."/>
            <person name="Park J."/>
            <person name="Seo Y.S."/>
            <person name="Kwon S.Y."/>
            <person name="Kim H.A."/>
            <person name="Park J.M."/>
            <person name="Kim H.J."/>
            <person name="Choi S.B."/>
            <person name="Bosland P.W."/>
            <person name="Reeves G."/>
            <person name="Jo S.H."/>
            <person name="Lee B.W."/>
            <person name="Cho H.T."/>
            <person name="Choi H.S."/>
            <person name="Lee M.S."/>
            <person name="Yu Y."/>
            <person name="Do Choi Y."/>
            <person name="Park B.S."/>
            <person name="van Deynze A."/>
            <person name="Ashrafi H."/>
            <person name="Hill T."/>
            <person name="Kim W.T."/>
            <person name="Pai H.S."/>
            <person name="Ahn H.K."/>
            <person name="Yeam I."/>
            <person name="Giovannoni J.J."/>
            <person name="Rose J.K."/>
            <person name="Sorensen I."/>
            <person name="Lee S.J."/>
            <person name="Kim R.W."/>
            <person name="Choi I.Y."/>
            <person name="Choi B.S."/>
            <person name="Lim J.S."/>
            <person name="Lee Y.H."/>
            <person name="Choi D."/>
        </authorList>
    </citation>
    <scope>NUCLEOTIDE SEQUENCE [LARGE SCALE GENOMIC DNA]</scope>
    <source>
        <strain evidence="8">cv. CM334</strain>
    </source>
</reference>
<dbReference type="GO" id="GO:0060320">
    <property type="term" value="P:rejection of self pollen"/>
    <property type="evidence" value="ECO:0007669"/>
    <property type="project" value="UniProtKB-KW"/>
</dbReference>
<dbReference type="Proteomes" id="UP000222542">
    <property type="component" value="Unassembled WGS sequence"/>
</dbReference>
<evidence type="ECO:0000256" key="2">
    <source>
        <dbReference type="ARBA" id="ARBA00005581"/>
    </source>
</evidence>
<sequence length="143" mass="17049">MKTFNKCKFCILFLLILPYILIFGSCAPLQIVQVHVINRLPDGMTMTLHCQSHETDLGQSILEVGEEVDWSFRVNYWGTTLFFCDVQWDGNGFIWYHFNAYDATRDYRRCRTECWWVITQEEMLYGYNQETDSWEMLPFLNSV</sequence>
<dbReference type="InterPro" id="IPR008972">
    <property type="entry name" value="Cupredoxin"/>
</dbReference>
<dbReference type="AlphaFoldDB" id="A0A2G2YGX8"/>
<evidence type="ECO:0000313" key="7">
    <source>
        <dbReference type="EMBL" id="PHT69008.1"/>
    </source>
</evidence>
<keyword evidence="3 6" id="KW-0713">Self-incompatibility</keyword>
<evidence type="ECO:0000256" key="6">
    <source>
        <dbReference type="RuleBase" id="RU367044"/>
    </source>
</evidence>
<name>A0A2G2YGX8_CAPAN</name>
<dbReference type="EMBL" id="AYRZ02000011">
    <property type="protein sequence ID" value="PHT69008.1"/>
    <property type="molecule type" value="Genomic_DNA"/>
</dbReference>
<evidence type="ECO:0000256" key="3">
    <source>
        <dbReference type="ARBA" id="ARBA00022471"/>
    </source>
</evidence>
<dbReference type="PANTHER" id="PTHR31232">
    <property type="match status" value="1"/>
</dbReference>